<evidence type="ECO:0000313" key="8">
    <source>
        <dbReference type="EMBL" id="KIW33916.1"/>
    </source>
</evidence>
<dbReference type="Pfam" id="PF24809">
    <property type="entry name" value="DUF7708"/>
    <property type="match status" value="1"/>
</dbReference>
<dbReference type="RefSeq" id="XP_016254132.1">
    <property type="nucleotide sequence ID" value="XM_016387204.1"/>
</dbReference>
<feature type="compositionally biased region" description="Low complexity" evidence="2">
    <location>
        <begin position="1089"/>
        <end position="1106"/>
    </location>
</feature>
<feature type="region of interest" description="Disordered" evidence="2">
    <location>
        <begin position="1085"/>
        <end position="1121"/>
    </location>
</feature>
<feature type="region of interest" description="Disordered" evidence="2">
    <location>
        <begin position="900"/>
        <end position="929"/>
    </location>
</feature>
<dbReference type="Pfam" id="PF11786">
    <property type="entry name" value="Aft1_HRA"/>
    <property type="match status" value="1"/>
</dbReference>
<dbReference type="InterPro" id="IPR021755">
    <property type="entry name" value="TF_Aft1_HRA"/>
</dbReference>
<dbReference type="HOGENOM" id="CLU_002406_0_0_1"/>
<keyword evidence="9" id="KW-1185">Reference proteome</keyword>
<dbReference type="VEuPathDB" id="FungiDB:PV07_00730"/>
<dbReference type="OrthoDB" id="21416at2759"/>
<evidence type="ECO:0000259" key="3">
    <source>
        <dbReference type="Pfam" id="PF11786"/>
    </source>
</evidence>
<name>A0A0D2A0F9_9EURO</name>
<dbReference type="InterPro" id="IPR056125">
    <property type="entry name" value="DUF7708"/>
</dbReference>
<dbReference type="EMBL" id="KN847040">
    <property type="protein sequence ID" value="KIW33916.1"/>
    <property type="molecule type" value="Genomic_DNA"/>
</dbReference>
<gene>
    <name evidence="8" type="ORF">PV07_00730</name>
</gene>
<dbReference type="InterPro" id="IPR056884">
    <property type="entry name" value="NPHP3-like_N"/>
</dbReference>
<evidence type="ECO:0000259" key="7">
    <source>
        <dbReference type="Pfam" id="PF24883"/>
    </source>
</evidence>
<evidence type="ECO:0000259" key="5">
    <source>
        <dbReference type="Pfam" id="PF22939"/>
    </source>
</evidence>
<dbReference type="GeneID" id="27339924"/>
<feature type="domain" description="Nephrocystin 3-like N-terminal" evidence="7">
    <location>
        <begin position="260"/>
        <end position="428"/>
    </location>
</feature>
<dbReference type="Gene3D" id="3.40.50.300">
    <property type="entry name" value="P-loop containing nucleotide triphosphate hydrolases"/>
    <property type="match status" value="1"/>
</dbReference>
<dbReference type="InterPro" id="IPR027417">
    <property type="entry name" value="P-loop_NTPase"/>
</dbReference>
<feature type="domain" description="Transcription factor Aft1 HRR" evidence="4">
    <location>
        <begin position="1052"/>
        <end position="1083"/>
    </location>
</feature>
<proteinExistence type="predicted"/>
<dbReference type="Pfam" id="PF11787">
    <property type="entry name" value="Aft1_HRR"/>
    <property type="match status" value="1"/>
</dbReference>
<evidence type="ECO:0008006" key="10">
    <source>
        <dbReference type="Google" id="ProtNLM"/>
    </source>
</evidence>
<reference evidence="8 9" key="1">
    <citation type="submission" date="2015-01" db="EMBL/GenBank/DDBJ databases">
        <title>The Genome Sequence of Cladophialophora immunda CBS83496.</title>
        <authorList>
            <consortium name="The Broad Institute Genomics Platform"/>
            <person name="Cuomo C."/>
            <person name="de Hoog S."/>
            <person name="Gorbushina A."/>
            <person name="Stielow B."/>
            <person name="Teixiera M."/>
            <person name="Abouelleil A."/>
            <person name="Chapman S.B."/>
            <person name="Priest M."/>
            <person name="Young S.K."/>
            <person name="Wortman J."/>
            <person name="Nusbaum C."/>
            <person name="Birren B."/>
        </authorList>
    </citation>
    <scope>NUCLEOTIDE SEQUENCE [LARGE SCALE GENOMIC DNA]</scope>
    <source>
        <strain evidence="8 9">CBS 83496</strain>
    </source>
</reference>
<sequence>MPRDGERSQPHRIVREAFTKFEALVGANDARLFRATTLADVREAARIIERDQSQRRCMRNMRRIEPLFDALHLLGGAIETLCQGTPYLCFIWAPIKLLLQIADEYTNAFDGLLDAYRQIGQNLPRLGRFAAAFNDQDDFQAVLADIYSDILEFHSHAYKYLRRGGWKCLFDASWCGFSRRFNAILQRLARGRDLIDKEAHSFAILEAKAFRQQVLEDIERSEQERQDWQLRDTLAWLDLKGQDREQDDLFECRSRARNPDTCAWILENSAIRSWLDPEDGRPQLWLRGKPGSGKTTLATFLYENAPIPPNAIMLYCLCSYGFARSEASVCGLVFRSLIAQLIRKDHSLLPHVYDNFAKTGIVPSATRSRDLLKELLWASGPSFLVIDGLDECDGSHQRQLLSDLRTFLLPNKNSDESLPVVKILVCSRETKEIVSSLKKAPQVFLTKEKVRMSRDITVFAKESLLPLRSRFRGSVVDEIEQLVVEKADGMFLWVQLVLDMLLEQQSVEDLRQTLHELPSELPGVYASILRRLQGACKGQQKVQLQHILGWLTFSYRPLKVHELCDLVVFRNHHSLNDSTKLQKGVLDICKPLLEEHEDRTVRLVHFSAREYLLHKHSGPYLDRQECHLSITQSCIRYLITCEPFTVEPLAPRTCADIVKGFHDIFPYVDQFWPMHLTESFRVIPGPVSEELVYAKKDIRNLLLTLLNTFQTTMSYRGKEEYREAGVYEWVAMHSQDLTLEDLPELIIRHIDIKKRTRARPADPNSGTVCVKLAAPPDISKDPISLSLAFNRFQEEFERLLAHGSSGLDDEISVSFAEILEFRTRHSSGAYLCRWRGCVWASTGFSSVAERSTHEASHEERFRCHEPACDFAGRGFNSKATLRKHVEKYHTSLDDIVLPQFPSDGPSAKPTSYSGRPHADRLTSSQGLGWQTRAPSPAWFDDVELWPPPGMNLPESWETGYQPSVAKPTLPPISSFDSRNPQTPNESSLRTDLIPGGGGSMLPVPSPNSPALFDSLQRVPNPSFSPRNVTFPPNHRRTAIDAIASYQNNPFREMSDPQDTATSNMDSVHDASDAANGLFMLAKGGQTKASLSPSNSSQISPPSSPASIMADTGSPPQAPTSLYSQRYTSYVPQDHGLTFFPREK</sequence>
<organism evidence="8 9">
    <name type="scientific">Cladophialophora immunda</name>
    <dbReference type="NCBI Taxonomy" id="569365"/>
    <lineage>
        <taxon>Eukaryota</taxon>
        <taxon>Fungi</taxon>
        <taxon>Dikarya</taxon>
        <taxon>Ascomycota</taxon>
        <taxon>Pezizomycotina</taxon>
        <taxon>Eurotiomycetes</taxon>
        <taxon>Chaetothyriomycetidae</taxon>
        <taxon>Chaetothyriales</taxon>
        <taxon>Herpotrichiellaceae</taxon>
        <taxon>Cladophialophora</taxon>
    </lineage>
</organism>
<dbReference type="InterPro" id="IPR054471">
    <property type="entry name" value="GPIID_WHD"/>
</dbReference>
<dbReference type="PANTHER" id="PTHR10039">
    <property type="entry name" value="AMELOGENIN"/>
    <property type="match status" value="1"/>
</dbReference>
<dbReference type="Proteomes" id="UP000054466">
    <property type="component" value="Unassembled WGS sequence"/>
</dbReference>
<dbReference type="Pfam" id="PF22939">
    <property type="entry name" value="WHD_GPIID"/>
    <property type="match status" value="1"/>
</dbReference>
<feature type="domain" description="DUF7708" evidence="6">
    <location>
        <begin position="71"/>
        <end position="200"/>
    </location>
</feature>
<feature type="compositionally biased region" description="Polar residues" evidence="2">
    <location>
        <begin position="974"/>
        <end position="989"/>
    </location>
</feature>
<accession>A0A0D2A0F9</accession>
<feature type="region of interest" description="Disordered" evidence="2">
    <location>
        <begin position="953"/>
        <end position="1010"/>
    </location>
</feature>
<evidence type="ECO:0000256" key="1">
    <source>
        <dbReference type="ARBA" id="ARBA00022737"/>
    </source>
</evidence>
<evidence type="ECO:0000259" key="6">
    <source>
        <dbReference type="Pfam" id="PF24809"/>
    </source>
</evidence>
<keyword evidence="1" id="KW-0677">Repeat</keyword>
<dbReference type="AlphaFoldDB" id="A0A0D2A0F9"/>
<feature type="domain" description="GPI inositol-deacylase winged helix" evidence="5">
    <location>
        <begin position="537"/>
        <end position="615"/>
    </location>
</feature>
<feature type="domain" description="Transcription factor Aft1 HRA" evidence="3">
    <location>
        <begin position="977"/>
        <end position="1012"/>
    </location>
</feature>
<dbReference type="STRING" id="569365.A0A0D2A0F9"/>
<dbReference type="Pfam" id="PF24883">
    <property type="entry name" value="NPHP3_N"/>
    <property type="match status" value="1"/>
</dbReference>
<dbReference type="SUPFAM" id="SSF52540">
    <property type="entry name" value="P-loop containing nucleoside triphosphate hydrolases"/>
    <property type="match status" value="1"/>
</dbReference>
<protein>
    <recommendedName>
        <fullName evidence="10">NACHT domain-containing protein</fullName>
    </recommendedName>
</protein>
<evidence type="ECO:0000256" key="2">
    <source>
        <dbReference type="SAM" id="MobiDB-lite"/>
    </source>
</evidence>
<evidence type="ECO:0000313" key="9">
    <source>
        <dbReference type="Proteomes" id="UP000054466"/>
    </source>
</evidence>
<evidence type="ECO:0000259" key="4">
    <source>
        <dbReference type="Pfam" id="PF11787"/>
    </source>
</evidence>
<dbReference type="InterPro" id="IPR021756">
    <property type="entry name" value="TF_Aft1_HRR"/>
</dbReference>
<dbReference type="PANTHER" id="PTHR10039:SF14">
    <property type="entry name" value="NACHT DOMAIN-CONTAINING PROTEIN"/>
    <property type="match status" value="1"/>
</dbReference>